<evidence type="ECO:0000313" key="2">
    <source>
        <dbReference type="Proteomes" id="UP000199169"/>
    </source>
</evidence>
<proteinExistence type="predicted"/>
<protein>
    <submittedName>
        <fullName evidence="1">Uncharacterized protein</fullName>
    </submittedName>
</protein>
<reference evidence="1 2" key="1">
    <citation type="submission" date="2016-06" db="EMBL/GenBank/DDBJ databases">
        <authorList>
            <person name="Kjaerup R.B."/>
            <person name="Dalgaard T.S."/>
            <person name="Juul-Madsen H.R."/>
        </authorList>
    </citation>
    <scope>NUCLEOTIDE SEQUENCE [LARGE SCALE GENOMIC DNA]</scope>
    <source>
        <strain evidence="1">3</strain>
    </source>
</reference>
<gene>
    <name evidence="1" type="ORF">ACCAA_180043</name>
</gene>
<accession>A0A1A8XJ88</accession>
<dbReference type="Proteomes" id="UP000199169">
    <property type="component" value="Unassembled WGS sequence"/>
</dbReference>
<organism evidence="1 2">
    <name type="scientific">Candidatus Accumulibacter aalborgensis</name>
    <dbReference type="NCBI Taxonomy" id="1860102"/>
    <lineage>
        <taxon>Bacteria</taxon>
        <taxon>Pseudomonadati</taxon>
        <taxon>Pseudomonadota</taxon>
        <taxon>Betaproteobacteria</taxon>
        <taxon>Candidatus Accumulibacter</taxon>
    </lineage>
</organism>
<dbReference type="EMBL" id="FLQX01000090">
    <property type="protein sequence ID" value="SBT04761.1"/>
    <property type="molecule type" value="Genomic_DNA"/>
</dbReference>
<dbReference type="AlphaFoldDB" id="A0A1A8XJ88"/>
<name>A0A1A8XJ88_9PROT</name>
<sequence>MQRMSLPRMQVSIPLISGLVTDFTANRGQYKFDVSIPLISGLVTDTACSVCRCRKSVSIPLISGLVTDSGALLSPHGQSSLNPFDFRAGY</sequence>
<evidence type="ECO:0000313" key="1">
    <source>
        <dbReference type="EMBL" id="SBT04761.1"/>
    </source>
</evidence>
<keyword evidence="2" id="KW-1185">Reference proteome</keyword>